<gene>
    <name evidence="4" type="ORF">AAEO60_05645</name>
</gene>
<feature type="transmembrane region" description="Helical" evidence="2">
    <location>
        <begin position="200"/>
        <end position="220"/>
    </location>
</feature>
<feature type="domain" description="MobA-like NTP transferase" evidence="3">
    <location>
        <begin position="23"/>
        <end position="144"/>
    </location>
</feature>
<dbReference type="RefSeq" id="WP_341672666.1">
    <property type="nucleotide sequence ID" value="NZ_JBBYHV010000001.1"/>
</dbReference>
<evidence type="ECO:0000259" key="3">
    <source>
        <dbReference type="Pfam" id="PF12804"/>
    </source>
</evidence>
<keyword evidence="2" id="KW-1133">Transmembrane helix</keyword>
<reference evidence="4 5" key="1">
    <citation type="submission" date="2024-04" db="EMBL/GenBank/DDBJ databases">
        <title>Aurantiacibacter sp. DGU6 16S ribosomal RNA gene Genome sequencing and assembly.</title>
        <authorList>
            <person name="Park S."/>
        </authorList>
    </citation>
    <scope>NUCLEOTIDE SEQUENCE [LARGE SCALE GENOMIC DNA]</scope>
    <source>
        <strain evidence="4 5">DGU6</strain>
    </source>
</reference>
<keyword evidence="2" id="KW-0812">Transmembrane</keyword>
<evidence type="ECO:0000313" key="5">
    <source>
        <dbReference type="Proteomes" id="UP001497045"/>
    </source>
</evidence>
<dbReference type="InterPro" id="IPR025877">
    <property type="entry name" value="MobA-like_NTP_Trfase"/>
</dbReference>
<dbReference type="Gene3D" id="3.90.550.10">
    <property type="entry name" value="Spore Coat Polysaccharide Biosynthesis Protein SpsA, Chain A"/>
    <property type="match status" value="1"/>
</dbReference>
<evidence type="ECO:0000256" key="1">
    <source>
        <dbReference type="ARBA" id="ARBA00022842"/>
    </source>
</evidence>
<dbReference type="Proteomes" id="UP001497045">
    <property type="component" value="Unassembled WGS sequence"/>
</dbReference>
<name>A0ABU9IE12_9SPHN</name>
<keyword evidence="5" id="KW-1185">Reference proteome</keyword>
<comment type="caution">
    <text evidence="4">The sequence shown here is derived from an EMBL/GenBank/DDBJ whole genome shotgun (WGS) entry which is preliminary data.</text>
</comment>
<sequence>MALQPVTIIVLAAQRTGVVNPLAKRAGVSHKCLVPICDRPLVSHVLETLTTVPDVREIRVVLEPEGQAEVDQVIEPFRARGVPITLVDSDPNIVESVLAATKGEDGPFLITTADNVLLTHDGVAQVREAMQHNDAVIGVTTRERVWAIHRQGQRGFYELKDAGYANCNLYGLANAKGLKAADIFREGGQFQSNPKRMVTAFGLFNILLMRFGLVTLASGLRRVGKRFDAKLAPVVFEDGALAIDVDNERTYSICEWVLGQRLGMDIPKPEISPEAK</sequence>
<dbReference type="EMBL" id="JBBYHV010000001">
    <property type="protein sequence ID" value="MEL1250148.1"/>
    <property type="molecule type" value="Genomic_DNA"/>
</dbReference>
<proteinExistence type="predicted"/>
<dbReference type="Pfam" id="PF12804">
    <property type="entry name" value="NTP_transf_3"/>
    <property type="match status" value="1"/>
</dbReference>
<keyword evidence="1" id="KW-0460">Magnesium</keyword>
<dbReference type="SUPFAM" id="SSF53448">
    <property type="entry name" value="Nucleotide-diphospho-sugar transferases"/>
    <property type="match status" value="1"/>
</dbReference>
<dbReference type="InterPro" id="IPR029044">
    <property type="entry name" value="Nucleotide-diphossugar_trans"/>
</dbReference>
<evidence type="ECO:0000313" key="4">
    <source>
        <dbReference type="EMBL" id="MEL1250148.1"/>
    </source>
</evidence>
<protein>
    <submittedName>
        <fullName evidence="4">Nucleotidyltransferase family protein</fullName>
    </submittedName>
</protein>
<organism evidence="4 5">
    <name type="scientific">Aurantiacibacter gilvus</name>
    <dbReference type="NCBI Taxonomy" id="3139141"/>
    <lineage>
        <taxon>Bacteria</taxon>
        <taxon>Pseudomonadati</taxon>
        <taxon>Pseudomonadota</taxon>
        <taxon>Alphaproteobacteria</taxon>
        <taxon>Sphingomonadales</taxon>
        <taxon>Erythrobacteraceae</taxon>
        <taxon>Aurantiacibacter</taxon>
    </lineage>
</organism>
<keyword evidence="2" id="KW-0472">Membrane</keyword>
<evidence type="ECO:0000256" key="2">
    <source>
        <dbReference type="SAM" id="Phobius"/>
    </source>
</evidence>
<accession>A0ABU9IE12</accession>